<accession>A0A813XJ65</accession>
<dbReference type="EMBL" id="CAJNOE010000075">
    <property type="protein sequence ID" value="CAF0866020.1"/>
    <property type="molecule type" value="Genomic_DNA"/>
</dbReference>
<dbReference type="AlphaFoldDB" id="A0A813XJ65"/>
<reference evidence="2" key="1">
    <citation type="submission" date="2021-02" db="EMBL/GenBank/DDBJ databases">
        <authorList>
            <person name="Nowell W R."/>
        </authorList>
    </citation>
    <scope>NUCLEOTIDE SEQUENCE</scope>
</reference>
<keyword evidence="1" id="KW-0812">Transmembrane</keyword>
<evidence type="ECO:0000256" key="1">
    <source>
        <dbReference type="SAM" id="Phobius"/>
    </source>
</evidence>
<evidence type="ECO:0000313" key="4">
    <source>
        <dbReference type="Proteomes" id="UP000663860"/>
    </source>
</evidence>
<gene>
    <name evidence="2" type="ORF">IZO911_LOCUS10397</name>
    <name evidence="3" type="ORF">KXQ929_LOCUS114</name>
</gene>
<protein>
    <submittedName>
        <fullName evidence="2">Uncharacterized protein</fullName>
    </submittedName>
</protein>
<keyword evidence="1" id="KW-0472">Membrane</keyword>
<feature type="transmembrane region" description="Helical" evidence="1">
    <location>
        <begin position="6"/>
        <end position="23"/>
    </location>
</feature>
<feature type="transmembrane region" description="Helical" evidence="1">
    <location>
        <begin position="154"/>
        <end position="172"/>
    </location>
</feature>
<sequence>MQLQIMSIIILQLLLLYSIFGHVETTPTPQKVLLSMENTSSETNVLKPKLDLRKCFKDSDCEQHSWCNKAYECECEKGWITWHNSRHCSYKQSSKILALILSFIMGFIGADWFILSRKDSLYILCGILKILLSAGCCIWNPLAARSKSRTATTAASCLSVTLTLISFVWWFVDWIRILLNSFPDGNGAPLI</sequence>
<comment type="caution">
    <text evidence="2">The sequence shown here is derived from an EMBL/GenBank/DDBJ whole genome shotgun (WGS) entry which is preliminary data.</text>
</comment>
<proteinExistence type="predicted"/>
<evidence type="ECO:0000313" key="2">
    <source>
        <dbReference type="EMBL" id="CAF0866020.1"/>
    </source>
</evidence>
<feature type="transmembrane region" description="Helical" evidence="1">
    <location>
        <begin position="96"/>
        <end position="115"/>
    </location>
</feature>
<dbReference type="Proteomes" id="UP000663868">
    <property type="component" value="Unassembled WGS sequence"/>
</dbReference>
<organism evidence="2 4">
    <name type="scientific">Adineta steineri</name>
    <dbReference type="NCBI Taxonomy" id="433720"/>
    <lineage>
        <taxon>Eukaryota</taxon>
        <taxon>Metazoa</taxon>
        <taxon>Spiralia</taxon>
        <taxon>Gnathifera</taxon>
        <taxon>Rotifera</taxon>
        <taxon>Eurotatoria</taxon>
        <taxon>Bdelloidea</taxon>
        <taxon>Adinetida</taxon>
        <taxon>Adinetidae</taxon>
        <taxon>Adineta</taxon>
    </lineage>
</organism>
<evidence type="ECO:0000313" key="3">
    <source>
        <dbReference type="EMBL" id="CAF3502010.1"/>
    </source>
</evidence>
<dbReference type="EMBL" id="CAJOBB010000003">
    <property type="protein sequence ID" value="CAF3502010.1"/>
    <property type="molecule type" value="Genomic_DNA"/>
</dbReference>
<name>A0A813XJ65_9BILA</name>
<keyword evidence="1" id="KW-1133">Transmembrane helix</keyword>
<dbReference type="Proteomes" id="UP000663860">
    <property type="component" value="Unassembled WGS sequence"/>
</dbReference>
<feature type="transmembrane region" description="Helical" evidence="1">
    <location>
        <begin position="121"/>
        <end position="142"/>
    </location>
</feature>